<dbReference type="InterPro" id="IPR011989">
    <property type="entry name" value="ARM-like"/>
</dbReference>
<dbReference type="PANTHER" id="PTHR16056:SF2">
    <property type="entry name" value="TESTIS-EXPRESSED PROTEIN 10"/>
    <property type="match status" value="1"/>
</dbReference>
<dbReference type="Pfam" id="PF12333">
    <property type="entry name" value="Ipi1_N"/>
    <property type="match status" value="1"/>
</dbReference>
<evidence type="ECO:0000259" key="5">
    <source>
        <dbReference type="Pfam" id="PF12333"/>
    </source>
</evidence>
<dbReference type="OrthoDB" id="361362at2759"/>
<feature type="region of interest" description="Disordered" evidence="4">
    <location>
        <begin position="1"/>
        <end position="25"/>
    </location>
</feature>
<evidence type="ECO:0000256" key="2">
    <source>
        <dbReference type="ARBA" id="ARBA00006427"/>
    </source>
</evidence>
<keyword evidence="3" id="KW-0539">Nucleus</keyword>
<name>A0A9P0AUY1_BRAAE</name>
<evidence type="ECO:0000313" key="6">
    <source>
        <dbReference type="EMBL" id="CAH0549485.1"/>
    </source>
</evidence>
<feature type="domain" description="Pre-rRNA-processing protein Ipi1 N-terminal" evidence="5">
    <location>
        <begin position="140"/>
        <end position="235"/>
    </location>
</feature>
<protein>
    <recommendedName>
        <fullName evidence="5">Pre-rRNA-processing protein Ipi1 N-terminal domain-containing protein</fullName>
    </recommendedName>
</protein>
<evidence type="ECO:0000313" key="7">
    <source>
        <dbReference type="Proteomes" id="UP001154078"/>
    </source>
</evidence>
<dbReference type="Gene3D" id="1.25.10.10">
    <property type="entry name" value="Leucine-rich Repeat Variant"/>
    <property type="match status" value="1"/>
</dbReference>
<comment type="similarity">
    <text evidence="2">Belongs to the IPI1/TEX10 family.</text>
</comment>
<gene>
    <name evidence="6" type="ORF">MELIAE_LOCUS2614</name>
</gene>
<accession>A0A9P0AUY1</accession>
<evidence type="ECO:0000256" key="4">
    <source>
        <dbReference type="SAM" id="MobiDB-lite"/>
    </source>
</evidence>
<dbReference type="InterPro" id="IPR024679">
    <property type="entry name" value="Ipi1_N"/>
</dbReference>
<sequence length="637" mass="73901">MGGKHKKKLREEKSKVKLKKSEKTKFLPKGKNVTDVSFKIKPIVLPEQLRQKQQDVPLSKKHLDVKDLVQRMRHYNENVRHSACEETADMIKYFHEDIVNNHLAVVIKTVTTLIQDKIAKVRQSAVKVVDKLLEHCTHGKVEPFFDFLSVNLRCAMTNINKTIQEDSLMLLDALLKHVPNLIAKNPEKILSDFFTLISKLRNDSQIGRTLTVNLGSQLTSVKWRLKVLSRLYRILKAIIEDKGIKSYNNSTIYEENDNIVLYKDAFSEKLNLCDVSFFENNITEESETSKSFILNKHIVTLIPLLYETWVEVIPSNGFKTENTILNEESSAMLACVMKILYLLWEYTRLNHDNNNINMNSVFLSNEGKKFLTHLVGNFPYSQGEKMKMKEKNKTKSILNLLDGNEDPKCVEQNLLICYIYSVLHIKKNHKDPKILQIMSYVTRCLLSNNSFINSHNIKFLILILKSILVENTKNWQKQNVEVETILENTITFYNNSRLGENSKMEVFSILIDVSDNELLKSLPKYDAWVCDTVNSFLEKEISARKINLLFTLIKRDNSVFKESFSKKITLILENIPFIKITDNPDENLVKKEIIKIIYYLPLNRENLKDISNFLDKFNDGEISNYLRLTLNLKGIVL</sequence>
<dbReference type="InterPro" id="IPR016024">
    <property type="entry name" value="ARM-type_fold"/>
</dbReference>
<evidence type="ECO:0000256" key="3">
    <source>
        <dbReference type="ARBA" id="ARBA00023242"/>
    </source>
</evidence>
<organism evidence="6 7">
    <name type="scientific">Brassicogethes aeneus</name>
    <name type="common">Rape pollen beetle</name>
    <name type="synonym">Meligethes aeneus</name>
    <dbReference type="NCBI Taxonomy" id="1431903"/>
    <lineage>
        <taxon>Eukaryota</taxon>
        <taxon>Metazoa</taxon>
        <taxon>Ecdysozoa</taxon>
        <taxon>Arthropoda</taxon>
        <taxon>Hexapoda</taxon>
        <taxon>Insecta</taxon>
        <taxon>Pterygota</taxon>
        <taxon>Neoptera</taxon>
        <taxon>Endopterygota</taxon>
        <taxon>Coleoptera</taxon>
        <taxon>Polyphaga</taxon>
        <taxon>Cucujiformia</taxon>
        <taxon>Nitidulidae</taxon>
        <taxon>Meligethinae</taxon>
        <taxon>Brassicogethes</taxon>
    </lineage>
</organism>
<dbReference type="AlphaFoldDB" id="A0A9P0AUY1"/>
<reference evidence="6" key="1">
    <citation type="submission" date="2021-12" db="EMBL/GenBank/DDBJ databases">
        <authorList>
            <person name="King R."/>
        </authorList>
    </citation>
    <scope>NUCLEOTIDE SEQUENCE</scope>
</reference>
<comment type="subcellular location">
    <subcellularLocation>
        <location evidence="1">Nucleus</location>
    </subcellularLocation>
</comment>
<dbReference type="SUPFAM" id="SSF48371">
    <property type="entry name" value="ARM repeat"/>
    <property type="match status" value="1"/>
</dbReference>
<dbReference type="EMBL" id="OV121142">
    <property type="protein sequence ID" value="CAH0549485.1"/>
    <property type="molecule type" value="Genomic_DNA"/>
</dbReference>
<proteinExistence type="inferred from homology"/>
<dbReference type="PANTHER" id="PTHR16056">
    <property type="entry name" value="REGULATOR OF MICROTUBULE DYNAMICS PROTEIN"/>
    <property type="match status" value="1"/>
</dbReference>
<keyword evidence="7" id="KW-1185">Reference proteome</keyword>
<feature type="compositionally biased region" description="Basic and acidic residues" evidence="4">
    <location>
        <begin position="9"/>
        <end position="25"/>
    </location>
</feature>
<dbReference type="GO" id="GO:0071339">
    <property type="term" value="C:MLL1 complex"/>
    <property type="evidence" value="ECO:0007669"/>
    <property type="project" value="TreeGrafter"/>
</dbReference>
<dbReference type="Proteomes" id="UP001154078">
    <property type="component" value="Chromosome 11"/>
</dbReference>
<evidence type="ECO:0000256" key="1">
    <source>
        <dbReference type="ARBA" id="ARBA00004123"/>
    </source>
</evidence>